<accession>F1Z8I9</accession>
<keyword evidence="2" id="KW-1185">Reference proteome</keyword>
<evidence type="ECO:0000313" key="1">
    <source>
        <dbReference type="EMBL" id="EGD59036.1"/>
    </source>
</evidence>
<dbReference type="Proteomes" id="UP000004728">
    <property type="component" value="Unassembled WGS sequence"/>
</dbReference>
<dbReference type="AlphaFoldDB" id="F1Z8I9"/>
<reference evidence="1 2" key="1">
    <citation type="journal article" date="2012" name="J. Bacteriol.">
        <title>Draft Genome Sequence of Novosphingobium nitrogenifigens Y88T.</title>
        <authorList>
            <person name="Strabala T.J."/>
            <person name="Macdonald L."/>
            <person name="Liu V."/>
            <person name="Smit A.M."/>
        </authorList>
    </citation>
    <scope>NUCLEOTIDE SEQUENCE [LARGE SCALE GENOMIC DNA]</scope>
    <source>
        <strain evidence="1 2">DSM 19370</strain>
    </source>
</reference>
<dbReference type="InParanoid" id="F1Z8I9"/>
<gene>
    <name evidence="1" type="ORF">Y88_1098</name>
</gene>
<dbReference type="HOGENOM" id="CLU_3313638_0_0_5"/>
<evidence type="ECO:0000313" key="2">
    <source>
        <dbReference type="Proteomes" id="UP000004728"/>
    </source>
</evidence>
<organism evidence="1 2">
    <name type="scientific">Novosphingobium nitrogenifigens DSM 19370</name>
    <dbReference type="NCBI Taxonomy" id="983920"/>
    <lineage>
        <taxon>Bacteria</taxon>
        <taxon>Pseudomonadati</taxon>
        <taxon>Pseudomonadota</taxon>
        <taxon>Alphaproteobacteria</taxon>
        <taxon>Sphingomonadales</taxon>
        <taxon>Sphingomonadaceae</taxon>
        <taxon>Novosphingobium</taxon>
    </lineage>
</organism>
<dbReference type="EMBL" id="AEWJ01000037">
    <property type="protein sequence ID" value="EGD59036.1"/>
    <property type="molecule type" value="Genomic_DNA"/>
</dbReference>
<comment type="caution">
    <text evidence="1">The sequence shown here is derived from an EMBL/GenBank/DDBJ whole genome shotgun (WGS) entry which is preliminary data.</text>
</comment>
<proteinExistence type="predicted"/>
<sequence>MDSHKFPHLPRSSICSLDERPTRQGRIHFCDTSDAIAPN</sequence>
<protein>
    <submittedName>
        <fullName evidence="1">Uncharacterized protein</fullName>
    </submittedName>
</protein>
<name>F1Z8I9_9SPHN</name>